<proteinExistence type="predicted"/>
<protein>
    <recommendedName>
        <fullName evidence="7">Lipoprotein</fullName>
    </recommendedName>
</protein>
<feature type="region of interest" description="Disordered" evidence="1">
    <location>
        <begin position="30"/>
        <end position="65"/>
    </location>
</feature>
<evidence type="ECO:0000313" key="6">
    <source>
        <dbReference type="Proteomes" id="UP000530403"/>
    </source>
</evidence>
<reference evidence="4 6" key="2">
    <citation type="submission" date="2020-07" db="EMBL/GenBank/DDBJ databases">
        <title>Sequencing the genomes of 1000 actinobacteria strains.</title>
        <authorList>
            <person name="Klenk H.-P."/>
        </authorList>
    </citation>
    <scope>NUCLEOTIDE SEQUENCE [LARGE SCALE GENOMIC DNA]</scope>
    <source>
        <strain evidence="4 6">DSM 41455</strain>
    </source>
</reference>
<keyword evidence="2" id="KW-0732">Signal</keyword>
<dbReference type="AlphaFoldDB" id="A0A7J0CA80"/>
<feature type="chain" id="PRO_5038255605" description="Lipoprotein" evidence="2">
    <location>
        <begin position="31"/>
        <end position="197"/>
    </location>
</feature>
<comment type="caution">
    <text evidence="3">The sequence shown here is derived from an EMBL/GenBank/DDBJ whole genome shotgun (WGS) entry which is preliminary data.</text>
</comment>
<evidence type="ECO:0000313" key="4">
    <source>
        <dbReference type="EMBL" id="NYE42667.1"/>
    </source>
</evidence>
<sequence>MSNPHVRTMRRAGVAALMVATLALSMTACGSDDGKEPKAASSKASTEPSTSDKDTGGGETVPDTSNILLTSKNDAGIDMVINTATRDSGGFLTVSGQFKNSSGSAFTIPITWNGPEVAVALKGRSLAGMTLVDSQGKKRYYVLRDTDNRPLTTTDYFSRLEAGKSLSFFAQFPAPPDTTAKVDLQFPGFANAPIEIS</sequence>
<dbReference type="EMBL" id="BLWC01000001">
    <property type="protein sequence ID" value="GFM99077.1"/>
    <property type="molecule type" value="Genomic_DNA"/>
</dbReference>
<dbReference type="Proteomes" id="UP000530403">
    <property type="component" value="Unassembled WGS sequence"/>
</dbReference>
<keyword evidence="5" id="KW-1185">Reference proteome</keyword>
<accession>A0A7J0CA80</accession>
<dbReference type="EMBL" id="JACCCF010000001">
    <property type="protein sequence ID" value="NYE42667.1"/>
    <property type="molecule type" value="Genomic_DNA"/>
</dbReference>
<evidence type="ECO:0000313" key="3">
    <source>
        <dbReference type="EMBL" id="GFM99077.1"/>
    </source>
</evidence>
<dbReference type="RefSeq" id="WP_246353164.1">
    <property type="nucleotide sequence ID" value="NZ_BAAAUE010000009.1"/>
</dbReference>
<feature type="signal peptide" evidence="2">
    <location>
        <begin position="1"/>
        <end position="30"/>
    </location>
</feature>
<dbReference type="PROSITE" id="PS51257">
    <property type="entry name" value="PROKAR_LIPOPROTEIN"/>
    <property type="match status" value="1"/>
</dbReference>
<evidence type="ECO:0008006" key="7">
    <source>
        <dbReference type="Google" id="ProtNLM"/>
    </source>
</evidence>
<organism evidence="3 5">
    <name type="scientific">Streptomyces fulvorobeus</name>
    <dbReference type="NCBI Taxonomy" id="284028"/>
    <lineage>
        <taxon>Bacteria</taxon>
        <taxon>Bacillati</taxon>
        <taxon>Actinomycetota</taxon>
        <taxon>Actinomycetes</taxon>
        <taxon>Kitasatosporales</taxon>
        <taxon>Streptomycetaceae</taxon>
        <taxon>Streptomyces</taxon>
    </lineage>
</organism>
<reference evidence="3 5" key="1">
    <citation type="submission" date="2020-05" db="EMBL/GenBank/DDBJ databases">
        <title>Whole genome shotgun sequence of Streptomyces fulvorobeus NBRC 15897.</title>
        <authorList>
            <person name="Komaki H."/>
            <person name="Tamura T."/>
        </authorList>
    </citation>
    <scope>NUCLEOTIDE SEQUENCE [LARGE SCALE GENOMIC DNA]</scope>
    <source>
        <strain evidence="3 5">NBRC 15897</strain>
    </source>
</reference>
<dbReference type="Proteomes" id="UP000498980">
    <property type="component" value="Unassembled WGS sequence"/>
</dbReference>
<evidence type="ECO:0000313" key="5">
    <source>
        <dbReference type="Proteomes" id="UP000498980"/>
    </source>
</evidence>
<evidence type="ECO:0000256" key="2">
    <source>
        <dbReference type="SAM" id="SignalP"/>
    </source>
</evidence>
<gene>
    <name evidence="4" type="ORF">HEB29_003678</name>
    <name evidence="3" type="ORF">Sfulv_38880</name>
</gene>
<name>A0A7J0CA80_9ACTN</name>
<evidence type="ECO:0000256" key="1">
    <source>
        <dbReference type="SAM" id="MobiDB-lite"/>
    </source>
</evidence>